<evidence type="ECO:0000313" key="5">
    <source>
        <dbReference type="Proteomes" id="UP000033725"/>
    </source>
</evidence>
<dbReference type="GO" id="GO:0006002">
    <property type="term" value="P:fructose 6-phosphate metabolic process"/>
    <property type="evidence" value="ECO:0007669"/>
    <property type="project" value="TreeGrafter"/>
</dbReference>
<dbReference type="PANTHER" id="PTHR10937">
    <property type="entry name" value="GLUCOSAMINE--FRUCTOSE-6-PHOSPHATE AMINOTRANSFERASE, ISOMERIZING"/>
    <property type="match status" value="1"/>
</dbReference>
<dbReference type="SUPFAM" id="SSF53697">
    <property type="entry name" value="SIS domain"/>
    <property type="match status" value="1"/>
</dbReference>
<reference evidence="4 5" key="1">
    <citation type="submission" date="2015-02" db="EMBL/GenBank/DDBJ databases">
        <title>Draft genome sequences of ten Microbacterium spp. with emphasis on heavy metal contaminated environments.</title>
        <authorList>
            <person name="Corretto E."/>
        </authorList>
    </citation>
    <scope>NUCLEOTIDE SEQUENCE [LARGE SCALE GENOMIC DNA]</scope>
    <source>
        <strain evidence="4 5">BEL163</strain>
    </source>
</reference>
<keyword evidence="4" id="KW-0032">Aminotransferase</keyword>
<proteinExistence type="predicted"/>
<protein>
    <recommendedName>
        <fullName evidence="3">Glutamine--fructose-6-phosphate aminotransferase [isomerizing]</fullName>
        <ecNumber evidence="2">2.6.1.16</ecNumber>
    </recommendedName>
</protein>
<dbReference type="InterPro" id="IPR046348">
    <property type="entry name" value="SIS_dom_sf"/>
</dbReference>
<organism evidence="4 5">
    <name type="scientific">Microbacterium oxydans</name>
    <dbReference type="NCBI Taxonomy" id="82380"/>
    <lineage>
        <taxon>Bacteria</taxon>
        <taxon>Bacillati</taxon>
        <taxon>Actinomycetota</taxon>
        <taxon>Actinomycetes</taxon>
        <taxon>Micrococcales</taxon>
        <taxon>Microbacteriaceae</taxon>
        <taxon>Microbacterium</taxon>
    </lineage>
</organism>
<dbReference type="GO" id="GO:0004360">
    <property type="term" value="F:glutamine-fructose-6-phosphate transaminase (isomerizing) activity"/>
    <property type="evidence" value="ECO:0007669"/>
    <property type="project" value="UniProtKB-EC"/>
</dbReference>
<evidence type="ECO:0000256" key="3">
    <source>
        <dbReference type="ARBA" id="ARBA00016090"/>
    </source>
</evidence>
<keyword evidence="4" id="KW-0808">Transferase</keyword>
<dbReference type="PATRIC" id="fig|82380.10.peg.2027"/>
<dbReference type="RefSeq" id="WP_045263893.1">
    <property type="nucleotide sequence ID" value="NZ_JYIV01000026.1"/>
</dbReference>
<dbReference type="AlphaFoldDB" id="A0A0F0KSB4"/>
<comment type="catalytic activity">
    <reaction evidence="1">
        <text>D-fructose 6-phosphate + L-glutamine = D-glucosamine 6-phosphate + L-glutamate</text>
        <dbReference type="Rhea" id="RHEA:13237"/>
        <dbReference type="ChEBI" id="CHEBI:29985"/>
        <dbReference type="ChEBI" id="CHEBI:58359"/>
        <dbReference type="ChEBI" id="CHEBI:58725"/>
        <dbReference type="ChEBI" id="CHEBI:61527"/>
        <dbReference type="EC" id="2.6.1.16"/>
    </reaction>
</comment>
<dbReference type="GO" id="GO:0097367">
    <property type="term" value="F:carbohydrate derivative binding"/>
    <property type="evidence" value="ECO:0007669"/>
    <property type="project" value="InterPro"/>
</dbReference>
<dbReference type="GO" id="GO:0006487">
    <property type="term" value="P:protein N-linked glycosylation"/>
    <property type="evidence" value="ECO:0007669"/>
    <property type="project" value="TreeGrafter"/>
</dbReference>
<evidence type="ECO:0000313" key="4">
    <source>
        <dbReference type="EMBL" id="KJL22136.1"/>
    </source>
</evidence>
<dbReference type="Proteomes" id="UP000033725">
    <property type="component" value="Unassembled WGS sequence"/>
</dbReference>
<evidence type="ECO:0000256" key="2">
    <source>
        <dbReference type="ARBA" id="ARBA00012916"/>
    </source>
</evidence>
<dbReference type="PANTHER" id="PTHR10937:SF0">
    <property type="entry name" value="GLUTAMINE--FRUCTOSE-6-PHOSPHATE TRANSAMINASE (ISOMERIZING)"/>
    <property type="match status" value="1"/>
</dbReference>
<dbReference type="EC" id="2.6.1.16" evidence="2"/>
<dbReference type="OrthoDB" id="3808774at2"/>
<sequence length="338" mass="34905">MDGYISYTAATAAQADALATAIPHIERQVNELAAQGALGDVGPLFLGIGASLAATAPAVWHLRKRGITAWRLDAGDTPLPLATGDHPVIGVSQSGRSSETIAALNTIPAHLRYGVVNTVPSPLSALATRLVGLGSIPDSYASTIGYTATVVAVSMLAESWGGGRIDPAWHDFAALFRKTEGVLASQTSRAAALIASAPSLDFVGGGASTGSAEAGALLFREVARIPASAMGTRQYLHGSMESAGEGAHLLFGGEREHEVARTLSEAGHRVVLVTTDDVESAADLEVVRLPHTSSNARAVLEALFLQGIVAEVAQARGVEIEEFVFHNDDTKVDAGASQ</sequence>
<evidence type="ECO:0000256" key="1">
    <source>
        <dbReference type="ARBA" id="ARBA00001031"/>
    </source>
</evidence>
<comment type="caution">
    <text evidence="4">The sequence shown here is derived from an EMBL/GenBank/DDBJ whole genome shotgun (WGS) entry which is preliminary data.</text>
</comment>
<name>A0A0F0KSB4_9MICO</name>
<dbReference type="Gene3D" id="3.40.50.10490">
    <property type="entry name" value="Glucose-6-phosphate isomerase like protein, domain 1"/>
    <property type="match status" value="2"/>
</dbReference>
<dbReference type="EMBL" id="JYIV01000026">
    <property type="protein sequence ID" value="KJL22136.1"/>
    <property type="molecule type" value="Genomic_DNA"/>
</dbReference>
<accession>A0A0F0KSB4</accession>
<dbReference type="GO" id="GO:0006047">
    <property type="term" value="P:UDP-N-acetylglucosamine metabolic process"/>
    <property type="evidence" value="ECO:0007669"/>
    <property type="project" value="TreeGrafter"/>
</dbReference>
<gene>
    <name evidence="4" type="ORF">RN51_02016</name>
</gene>